<dbReference type="RefSeq" id="WP_208915814.1">
    <property type="nucleotide sequence ID" value="NZ_LT840184.1"/>
</dbReference>
<protein>
    <recommendedName>
        <fullName evidence="3">YpzG-like protein</fullName>
    </recommendedName>
</protein>
<dbReference type="AlphaFoldDB" id="A0A1X7HPK8"/>
<dbReference type="EMBL" id="LT840184">
    <property type="protein sequence ID" value="SMF90645.1"/>
    <property type="molecule type" value="Genomic_DNA"/>
</dbReference>
<organism evidence="1 2">
    <name type="scientific">Paenibacillus uliginis N3/975</name>
    <dbReference type="NCBI Taxonomy" id="1313296"/>
    <lineage>
        <taxon>Bacteria</taxon>
        <taxon>Bacillati</taxon>
        <taxon>Bacillota</taxon>
        <taxon>Bacilli</taxon>
        <taxon>Bacillales</taxon>
        <taxon>Paenibacillaceae</taxon>
        <taxon>Paenibacillus</taxon>
    </lineage>
</organism>
<gene>
    <name evidence="1" type="ORF">SAMN05661091_5160</name>
</gene>
<accession>A0A1X7HPK8</accession>
<proteinExistence type="predicted"/>
<reference evidence="1 2" key="1">
    <citation type="submission" date="2017-04" db="EMBL/GenBank/DDBJ databases">
        <authorList>
            <person name="Afonso C.L."/>
            <person name="Miller P.J."/>
            <person name="Scott M.A."/>
            <person name="Spackman E."/>
            <person name="Goraichik I."/>
            <person name="Dimitrov K.M."/>
            <person name="Suarez D.L."/>
            <person name="Swayne D.E."/>
        </authorList>
    </citation>
    <scope>NUCLEOTIDE SEQUENCE [LARGE SCALE GENOMIC DNA]</scope>
    <source>
        <strain evidence="1 2">N3/975</strain>
    </source>
</reference>
<evidence type="ECO:0000313" key="1">
    <source>
        <dbReference type="EMBL" id="SMF90645.1"/>
    </source>
</evidence>
<dbReference type="Proteomes" id="UP000192940">
    <property type="component" value="Chromosome I"/>
</dbReference>
<name>A0A1X7HPK8_9BACL</name>
<evidence type="ECO:0000313" key="2">
    <source>
        <dbReference type="Proteomes" id="UP000192940"/>
    </source>
</evidence>
<evidence type="ECO:0008006" key="3">
    <source>
        <dbReference type="Google" id="ProtNLM"/>
    </source>
</evidence>
<sequence length="50" mass="6102">MLTVHTMVPFHHQYPRPQTVNTIKREQTGKKRITFHEILKQKMKEKTTKR</sequence>
<keyword evidence="2" id="KW-1185">Reference proteome</keyword>